<dbReference type="AlphaFoldDB" id="A0AAE1AKW3"/>
<organism evidence="2 3">
    <name type="scientific">Elysia crispata</name>
    <name type="common">lettuce slug</name>
    <dbReference type="NCBI Taxonomy" id="231223"/>
    <lineage>
        <taxon>Eukaryota</taxon>
        <taxon>Metazoa</taxon>
        <taxon>Spiralia</taxon>
        <taxon>Lophotrochozoa</taxon>
        <taxon>Mollusca</taxon>
        <taxon>Gastropoda</taxon>
        <taxon>Heterobranchia</taxon>
        <taxon>Euthyneura</taxon>
        <taxon>Panpulmonata</taxon>
        <taxon>Sacoglossa</taxon>
        <taxon>Placobranchoidea</taxon>
        <taxon>Plakobranchidae</taxon>
        <taxon>Elysia</taxon>
    </lineage>
</organism>
<sequence>MTSGVSLSLLLVVGAVAISALVQQALSLGTGYPGAYSGYPSTYGTVGAAYPGYGGYRGYSGYGGYGGYGGAVNPLLLRAYGGFAPVPQVGVNSKYAQKKTSLGNEEYYTHNSPFVNSEYLHKDTVYGNTKYLNHNTPHGSTQYHHNITPFGKTVGSKQTFGYPGFPGYVTVKTETTKHYGYPPALGYSPLLAALHPSRLGGKQIAPIGYKRSYPSVGKPLRSKLRGY</sequence>
<feature type="signal peptide" evidence="1">
    <location>
        <begin position="1"/>
        <end position="27"/>
    </location>
</feature>
<accession>A0AAE1AKW3</accession>
<feature type="chain" id="PRO_5042041267" evidence="1">
    <location>
        <begin position="28"/>
        <end position="227"/>
    </location>
</feature>
<dbReference type="EMBL" id="JAWDGP010001677">
    <property type="protein sequence ID" value="KAK3789415.1"/>
    <property type="molecule type" value="Genomic_DNA"/>
</dbReference>
<protein>
    <submittedName>
        <fullName evidence="2">Uncharacterized protein</fullName>
    </submittedName>
</protein>
<evidence type="ECO:0000256" key="1">
    <source>
        <dbReference type="SAM" id="SignalP"/>
    </source>
</evidence>
<proteinExistence type="predicted"/>
<dbReference type="Proteomes" id="UP001283361">
    <property type="component" value="Unassembled WGS sequence"/>
</dbReference>
<comment type="caution">
    <text evidence="2">The sequence shown here is derived from an EMBL/GenBank/DDBJ whole genome shotgun (WGS) entry which is preliminary data.</text>
</comment>
<keyword evidence="1" id="KW-0732">Signal</keyword>
<evidence type="ECO:0000313" key="2">
    <source>
        <dbReference type="EMBL" id="KAK3789415.1"/>
    </source>
</evidence>
<reference evidence="2" key="1">
    <citation type="journal article" date="2023" name="G3 (Bethesda)">
        <title>A reference genome for the long-term kleptoplast-retaining sea slug Elysia crispata morphotype clarki.</title>
        <authorList>
            <person name="Eastman K.E."/>
            <person name="Pendleton A.L."/>
            <person name="Shaikh M.A."/>
            <person name="Suttiyut T."/>
            <person name="Ogas R."/>
            <person name="Tomko P."/>
            <person name="Gavelis G."/>
            <person name="Widhalm J.R."/>
            <person name="Wisecaver J.H."/>
        </authorList>
    </citation>
    <scope>NUCLEOTIDE SEQUENCE</scope>
    <source>
        <strain evidence="2">ECLA1</strain>
    </source>
</reference>
<keyword evidence="3" id="KW-1185">Reference proteome</keyword>
<evidence type="ECO:0000313" key="3">
    <source>
        <dbReference type="Proteomes" id="UP001283361"/>
    </source>
</evidence>
<gene>
    <name evidence="2" type="ORF">RRG08_005561</name>
</gene>
<name>A0AAE1AKW3_9GAST</name>